<evidence type="ECO:0000313" key="6">
    <source>
        <dbReference type="Proteomes" id="UP000292459"/>
    </source>
</evidence>
<organism evidence="5 6">
    <name type="scientific">Leptolyngbya iicbica LK</name>
    <dbReference type="NCBI Taxonomy" id="2294035"/>
    <lineage>
        <taxon>Bacteria</taxon>
        <taxon>Bacillati</taxon>
        <taxon>Cyanobacteriota</taxon>
        <taxon>Cyanophyceae</taxon>
        <taxon>Leptolyngbyales</taxon>
        <taxon>Leptolyngbyaceae</taxon>
        <taxon>Leptolyngbya group</taxon>
        <taxon>Leptolyngbya</taxon>
        <taxon>Leptolyngbya iicbica</taxon>
    </lineage>
</organism>
<dbReference type="InterPro" id="IPR036264">
    <property type="entry name" value="Bact_exopeptidase_dim_dom"/>
</dbReference>
<dbReference type="PANTHER" id="PTHR32494:SF5">
    <property type="entry name" value="ALLANTOATE AMIDOHYDROLASE"/>
    <property type="match status" value="1"/>
</dbReference>
<dbReference type="InterPro" id="IPR010158">
    <property type="entry name" value="Amidase_Cbmase"/>
</dbReference>
<feature type="domain" description="Peptidase M20 dimerisation" evidence="4">
    <location>
        <begin position="221"/>
        <end position="321"/>
    </location>
</feature>
<dbReference type="RefSeq" id="WP_044150879.1">
    <property type="nucleotide sequence ID" value="NZ_QVFV01000001.1"/>
</dbReference>
<comment type="caution">
    <text evidence="5">The sequence shown here is derived from an EMBL/GenBank/DDBJ whole genome shotgun (WGS) entry which is preliminary data.</text>
</comment>
<dbReference type="NCBIfam" id="TIGR01879">
    <property type="entry name" value="hydantase"/>
    <property type="match status" value="1"/>
</dbReference>
<dbReference type="PANTHER" id="PTHR32494">
    <property type="entry name" value="ALLANTOATE DEIMINASE-RELATED"/>
    <property type="match status" value="1"/>
</dbReference>
<comment type="similarity">
    <text evidence="1">Belongs to the peptidase M20 family.</text>
</comment>
<sequence length="425" mass="44622">MSLTTDTPVTRRSLSPLRINRDRLLHRLDQLAQVGAIEGGGVCRLALTDADKAGRDLVVSWMEALGLTITIDQLGNVVGTRPGLEAGPPVMTGSHIDTVATGGRYDGNLGVLAGLEVIETLNEQNIQTRYPLAVAFFTNEEGARFHPDMMGSWVFSGGLSVEAALAEVGTDGTTVAENLDRIGYAGPVPCGSQPVKAFVELHVEQGPVLEREGIQIGAVTGVQGMSWQEFTVKGVSNHAGTTPMALRHDAGYGASAIAVAARQLAQKMGGNQVATVGSIQLKPGLVNVIAKEAKLTVDLRNTDSDLLKQAEAELQTQIEAIATAEGLEVTAQSLARFEPVSFDAAMIDAVERTAQALGCSVKRMPSGAGHDAGMIAAIAPTAMIFVPSVNGLSHNVNEYTAPEDLENGSNVLLQVLLQLAEASDR</sequence>
<dbReference type="GO" id="GO:0016813">
    <property type="term" value="F:hydrolase activity, acting on carbon-nitrogen (but not peptide) bonds, in linear amidines"/>
    <property type="evidence" value="ECO:0007669"/>
    <property type="project" value="InterPro"/>
</dbReference>
<dbReference type="InterPro" id="IPR011650">
    <property type="entry name" value="Peptidase_M20_dimer"/>
</dbReference>
<comment type="cofactor">
    <cofactor evidence="3">
        <name>Zn(2+)</name>
        <dbReference type="ChEBI" id="CHEBI:29105"/>
    </cofactor>
    <text evidence="3">Binds 2 Zn(2+) ions per subunit.</text>
</comment>
<feature type="binding site" evidence="3">
    <location>
        <position position="106"/>
    </location>
    <ligand>
        <name>Zn(2+)</name>
        <dbReference type="ChEBI" id="CHEBI:29105"/>
        <label>2</label>
    </ligand>
</feature>
<keyword evidence="3" id="KW-0479">Metal-binding</keyword>
<dbReference type="Pfam" id="PF01546">
    <property type="entry name" value="Peptidase_M20"/>
    <property type="match status" value="1"/>
</dbReference>
<dbReference type="OrthoDB" id="9769665at2"/>
<evidence type="ECO:0000256" key="2">
    <source>
        <dbReference type="ARBA" id="ARBA00022801"/>
    </source>
</evidence>
<dbReference type="Gene3D" id="3.40.630.10">
    <property type="entry name" value="Zn peptidases"/>
    <property type="match status" value="1"/>
</dbReference>
<accession>A0A4Q7EGD5</accession>
<feature type="binding site" evidence="3">
    <location>
        <position position="106"/>
    </location>
    <ligand>
        <name>Zn(2+)</name>
        <dbReference type="ChEBI" id="CHEBI:29105"/>
        <label>1</label>
    </ligand>
</feature>
<gene>
    <name evidence="5" type="ORF">DYY88_02330</name>
</gene>
<dbReference type="PIRSF" id="PIRSF001235">
    <property type="entry name" value="Amidase_carbamoylase"/>
    <property type="match status" value="1"/>
</dbReference>
<evidence type="ECO:0000256" key="1">
    <source>
        <dbReference type="ARBA" id="ARBA00006153"/>
    </source>
</evidence>
<evidence type="ECO:0000256" key="3">
    <source>
        <dbReference type="PIRSR" id="PIRSR001235-1"/>
    </source>
</evidence>
<dbReference type="Proteomes" id="UP000292459">
    <property type="component" value="Unassembled WGS sequence"/>
</dbReference>
<dbReference type="InterPro" id="IPR002933">
    <property type="entry name" value="Peptidase_M20"/>
</dbReference>
<dbReference type="SUPFAM" id="SSF55031">
    <property type="entry name" value="Bacterial exopeptidase dimerisation domain"/>
    <property type="match status" value="1"/>
</dbReference>
<dbReference type="AlphaFoldDB" id="A0A4Q7EGD5"/>
<feature type="binding site" evidence="3">
    <location>
        <position position="141"/>
    </location>
    <ligand>
        <name>Zn(2+)</name>
        <dbReference type="ChEBI" id="CHEBI:29105"/>
        <label>2</label>
    </ligand>
</feature>
<dbReference type="NCBIfam" id="NF006771">
    <property type="entry name" value="PRK09290.1-5"/>
    <property type="match status" value="1"/>
</dbReference>
<keyword evidence="2 5" id="KW-0378">Hydrolase</keyword>
<dbReference type="Gene3D" id="3.30.70.360">
    <property type="match status" value="1"/>
</dbReference>
<evidence type="ECO:0000259" key="4">
    <source>
        <dbReference type="Pfam" id="PF07687"/>
    </source>
</evidence>
<name>A0A4Q7EGD5_9CYAN</name>
<dbReference type="Pfam" id="PF07687">
    <property type="entry name" value="M20_dimer"/>
    <property type="match status" value="1"/>
</dbReference>
<dbReference type="GO" id="GO:0046872">
    <property type="term" value="F:metal ion binding"/>
    <property type="evidence" value="ECO:0007669"/>
    <property type="project" value="UniProtKB-KW"/>
</dbReference>
<feature type="binding site" evidence="3">
    <location>
        <position position="394"/>
    </location>
    <ligand>
        <name>Zn(2+)</name>
        <dbReference type="ChEBI" id="CHEBI:29105"/>
        <label>2</label>
    </ligand>
</feature>
<feature type="binding site" evidence="3">
    <location>
        <position position="202"/>
    </location>
    <ligand>
        <name>Zn(2+)</name>
        <dbReference type="ChEBI" id="CHEBI:29105"/>
        <label>1</label>
    </ligand>
</feature>
<dbReference type="NCBIfam" id="NF006769">
    <property type="entry name" value="PRK09290.1-3"/>
    <property type="match status" value="1"/>
</dbReference>
<keyword evidence="3" id="KW-0862">Zinc</keyword>
<protein>
    <submittedName>
        <fullName evidence="5">Zn-dependent hydrolase</fullName>
    </submittedName>
</protein>
<proteinExistence type="inferred from homology"/>
<dbReference type="SUPFAM" id="SSF53187">
    <property type="entry name" value="Zn-dependent exopeptidases"/>
    <property type="match status" value="1"/>
</dbReference>
<dbReference type="EMBL" id="QVFV01000001">
    <property type="protein sequence ID" value="RZM82116.1"/>
    <property type="molecule type" value="Genomic_DNA"/>
</dbReference>
<feature type="binding site" evidence="3">
    <location>
        <position position="95"/>
    </location>
    <ligand>
        <name>Zn(2+)</name>
        <dbReference type="ChEBI" id="CHEBI:29105"/>
        <label>1</label>
    </ligand>
</feature>
<keyword evidence="6" id="KW-1185">Reference proteome</keyword>
<reference evidence="5 6" key="1">
    <citation type="submission" date="2018-11" db="EMBL/GenBank/DDBJ databases">
        <title>Whole genome sequencing of an environmental sample.</title>
        <authorList>
            <person name="Sarangi A.N."/>
            <person name="Singh D."/>
            <person name="Tripathy S."/>
        </authorList>
    </citation>
    <scope>NUCLEOTIDE SEQUENCE [LARGE SCALE GENOMIC DNA]</scope>
    <source>
        <strain evidence="5 6">Lakshadweep</strain>
    </source>
</reference>
<dbReference type="CDD" id="cd03884">
    <property type="entry name" value="M20_bAS"/>
    <property type="match status" value="1"/>
</dbReference>
<evidence type="ECO:0000313" key="5">
    <source>
        <dbReference type="EMBL" id="RZM82116.1"/>
    </source>
</evidence>